<dbReference type="InterPro" id="IPR048715">
    <property type="entry name" value="CggR_N"/>
</dbReference>
<reference evidence="7 8" key="1">
    <citation type="journal article" date="2018" name="Front. Microbiol.">
        <title>Description and Comparative Genomics of Macrococcus caseolyticus subsp. hominis subsp. nov., Macrococcus goetzii sp. nov., Macrococcus epidermidis sp. nov., and Macrococcus bohemicus sp. nov., Novel Macrococci From Human Clinical Material With Virulence Potential and Suspected Uptake of Foreign DNA by Natural Transformation.</title>
        <authorList>
            <person name="Maslanova I."/>
            <person name="Wertheimer Z."/>
            <person name="Sedlacek I."/>
            <person name="Svec P."/>
            <person name="Indrakova A."/>
            <person name="Kovarovic V."/>
            <person name="Schumann P."/>
            <person name="Sproer C."/>
            <person name="Kralova S."/>
            <person name="Sedo O."/>
            <person name="Kristofova L."/>
            <person name="Vrbovska V."/>
            <person name="Fuzik T."/>
            <person name="Petras P."/>
            <person name="Zdrahal Z."/>
            <person name="Ruzickova V."/>
            <person name="Doskar J."/>
            <person name="Pantucek R."/>
        </authorList>
    </citation>
    <scope>NUCLEOTIDE SEQUENCE [LARGE SCALE GENOMIC DNA]</scope>
    <source>
        <strain evidence="7 8">CCM 4927</strain>
    </source>
</reference>
<gene>
    <name evidence="7" type="ORF">BFS35_008310</name>
</gene>
<dbReference type="Pfam" id="PF21715">
    <property type="entry name" value="CggR_N"/>
    <property type="match status" value="1"/>
</dbReference>
<dbReference type="SUPFAM" id="SSF100950">
    <property type="entry name" value="NagB/RpiA/CoA transferase-like"/>
    <property type="match status" value="1"/>
</dbReference>
<dbReference type="GO" id="GO:0030246">
    <property type="term" value="F:carbohydrate binding"/>
    <property type="evidence" value="ECO:0007669"/>
    <property type="project" value="InterPro"/>
</dbReference>
<dbReference type="Gene3D" id="3.40.50.1360">
    <property type="match status" value="1"/>
</dbReference>
<keyword evidence="2" id="KW-0805">Transcription regulation</keyword>
<dbReference type="Pfam" id="PF04198">
    <property type="entry name" value="Sugar-bind"/>
    <property type="match status" value="1"/>
</dbReference>
<keyword evidence="8" id="KW-1185">Reference proteome</keyword>
<dbReference type="Proteomes" id="UP000229523">
    <property type="component" value="Unassembled WGS sequence"/>
</dbReference>
<evidence type="ECO:0000256" key="1">
    <source>
        <dbReference type="ARBA" id="ARBA00010466"/>
    </source>
</evidence>
<dbReference type="AlphaFoldDB" id="A0A395G8W2"/>
<dbReference type="PANTHER" id="PTHR34294">
    <property type="entry name" value="TRANSCRIPTIONAL REGULATOR-RELATED"/>
    <property type="match status" value="1"/>
</dbReference>
<dbReference type="GO" id="GO:0003677">
    <property type="term" value="F:DNA binding"/>
    <property type="evidence" value="ECO:0007669"/>
    <property type="project" value="UniProtKB-KW"/>
</dbReference>
<evidence type="ECO:0000313" key="7">
    <source>
        <dbReference type="EMBL" id="RAI80432.1"/>
    </source>
</evidence>
<dbReference type="EMBL" id="MJBI02000003">
    <property type="protein sequence ID" value="RAI80432.1"/>
    <property type="molecule type" value="Genomic_DNA"/>
</dbReference>
<dbReference type="InterPro" id="IPR037171">
    <property type="entry name" value="NagB/RpiA_transferase-like"/>
</dbReference>
<dbReference type="Gene3D" id="1.10.10.10">
    <property type="entry name" value="Winged helix-like DNA-binding domain superfamily/Winged helix DNA-binding domain"/>
    <property type="match status" value="1"/>
</dbReference>
<evidence type="ECO:0000256" key="2">
    <source>
        <dbReference type="ARBA" id="ARBA00023015"/>
    </source>
</evidence>
<name>A0A395G8W2_9STAP</name>
<evidence type="ECO:0000256" key="4">
    <source>
        <dbReference type="ARBA" id="ARBA00023163"/>
    </source>
</evidence>
<dbReference type="RefSeq" id="WP_099580372.1">
    <property type="nucleotide sequence ID" value="NZ_MJBI02000003.1"/>
</dbReference>
<proteinExistence type="inferred from homology"/>
<sequence>MNHLLKVQQLLIPDLIEKMYRRYLILDTIHLHQPIGRRSLSDILLITERVLRTEIDLLKVQGLVNISSKGMTITDEGIDLLADLQSLMEGYAALESLSQQIKQYYGLEEVIVVNGNVDTDEVVKKRLGEAASNVLQRLVINDDIVSVTGGSTMLSVANQLKPLNKRVIFTPARGGLGEDLSFQANAIVQQMAEHGKCQFEVLYVPDQVSEEAYNTLVNEPSVKRVLDHIKNAKILIHGIGDAMKMAKRRHSSSNDFEILKQKNAVAEAFGYYFDAAGEVVHKVRTVGIQLEDLNESMKIIAVAGGSTKQYAIEAYLNVAPKHTILIIDSTVAHWLVKQIKQHTLPVT</sequence>
<keyword evidence="4" id="KW-0804">Transcription</keyword>
<feature type="domain" description="Sugar-binding" evidence="5">
    <location>
        <begin position="95"/>
        <end position="336"/>
    </location>
</feature>
<organism evidence="7 8">
    <name type="scientific">Macrococcoides goetzii</name>
    <dbReference type="NCBI Taxonomy" id="1891097"/>
    <lineage>
        <taxon>Bacteria</taxon>
        <taxon>Bacillati</taxon>
        <taxon>Bacillota</taxon>
        <taxon>Bacilli</taxon>
        <taxon>Bacillales</taxon>
        <taxon>Staphylococcaceae</taxon>
        <taxon>Macrococcoides</taxon>
    </lineage>
</organism>
<dbReference type="InterPro" id="IPR036388">
    <property type="entry name" value="WH-like_DNA-bd_sf"/>
</dbReference>
<accession>A0A395G8W2</accession>
<feature type="domain" description="CggR N-terminal DNA binding" evidence="6">
    <location>
        <begin position="19"/>
        <end position="88"/>
    </location>
</feature>
<dbReference type="InterPro" id="IPR036390">
    <property type="entry name" value="WH_DNA-bd_sf"/>
</dbReference>
<dbReference type="SUPFAM" id="SSF46785">
    <property type="entry name" value="Winged helix' DNA-binding domain"/>
    <property type="match status" value="1"/>
</dbReference>
<evidence type="ECO:0000313" key="8">
    <source>
        <dbReference type="Proteomes" id="UP000229523"/>
    </source>
</evidence>
<dbReference type="InterPro" id="IPR007324">
    <property type="entry name" value="Sugar-bd_dom_put"/>
</dbReference>
<dbReference type="InterPro" id="IPR051054">
    <property type="entry name" value="SorC_transcr_regulators"/>
</dbReference>
<dbReference type="PANTHER" id="PTHR34294:SF5">
    <property type="entry name" value="CENTRAL GLYCOLYTIC GENES REGULATOR"/>
    <property type="match status" value="1"/>
</dbReference>
<comment type="caution">
    <text evidence="7">The sequence shown here is derived from an EMBL/GenBank/DDBJ whole genome shotgun (WGS) entry which is preliminary data.</text>
</comment>
<comment type="similarity">
    <text evidence="1">Belongs to the SorC transcriptional regulatory family.</text>
</comment>
<evidence type="ECO:0000259" key="5">
    <source>
        <dbReference type="Pfam" id="PF04198"/>
    </source>
</evidence>
<evidence type="ECO:0000256" key="3">
    <source>
        <dbReference type="ARBA" id="ARBA00023125"/>
    </source>
</evidence>
<evidence type="ECO:0000259" key="6">
    <source>
        <dbReference type="Pfam" id="PF21715"/>
    </source>
</evidence>
<keyword evidence="3" id="KW-0238">DNA-binding</keyword>
<protein>
    <submittedName>
        <fullName evidence="7">Uncharacterized protein</fullName>
    </submittedName>
</protein>